<sequence length="82" mass="9482">MTRHCFMQESETVRQRHVLKKKQRENTVTPFAAEQDVAEQVKKRRPEENPLHQMQAERPDFADSVTSTGRCKNKQKGPGFAA</sequence>
<feature type="region of interest" description="Disordered" evidence="1">
    <location>
        <begin position="20"/>
        <end position="82"/>
    </location>
</feature>
<organism evidence="2 3">
    <name type="scientific">Pleurodeles waltl</name>
    <name type="common">Iberian ribbed newt</name>
    <dbReference type="NCBI Taxonomy" id="8319"/>
    <lineage>
        <taxon>Eukaryota</taxon>
        <taxon>Metazoa</taxon>
        <taxon>Chordata</taxon>
        <taxon>Craniata</taxon>
        <taxon>Vertebrata</taxon>
        <taxon>Euteleostomi</taxon>
        <taxon>Amphibia</taxon>
        <taxon>Batrachia</taxon>
        <taxon>Caudata</taxon>
        <taxon>Salamandroidea</taxon>
        <taxon>Salamandridae</taxon>
        <taxon>Pleurodelinae</taxon>
        <taxon>Pleurodeles</taxon>
    </lineage>
</organism>
<reference evidence="2" key="1">
    <citation type="journal article" date="2022" name="bioRxiv">
        <title>Sequencing and chromosome-scale assembly of the giantPleurodeles waltlgenome.</title>
        <authorList>
            <person name="Brown T."/>
            <person name="Elewa A."/>
            <person name="Iarovenko S."/>
            <person name="Subramanian E."/>
            <person name="Araus A.J."/>
            <person name="Petzold A."/>
            <person name="Susuki M."/>
            <person name="Suzuki K.-i.T."/>
            <person name="Hayashi T."/>
            <person name="Toyoda A."/>
            <person name="Oliveira C."/>
            <person name="Osipova E."/>
            <person name="Leigh N.D."/>
            <person name="Simon A."/>
            <person name="Yun M.H."/>
        </authorList>
    </citation>
    <scope>NUCLEOTIDE SEQUENCE</scope>
    <source>
        <strain evidence="2">20211129_DDA</strain>
        <tissue evidence="2">Liver</tissue>
    </source>
</reference>
<proteinExistence type="predicted"/>
<keyword evidence="3" id="KW-1185">Reference proteome</keyword>
<accession>A0AAV7S2H9</accession>
<evidence type="ECO:0000313" key="2">
    <source>
        <dbReference type="EMBL" id="KAJ1157460.1"/>
    </source>
</evidence>
<gene>
    <name evidence="2" type="ORF">NDU88_010172</name>
</gene>
<protein>
    <submittedName>
        <fullName evidence="2">Uncharacterized protein</fullName>
    </submittedName>
</protein>
<name>A0AAV7S2H9_PLEWA</name>
<dbReference type="EMBL" id="JANPWB010000009">
    <property type="protein sequence ID" value="KAJ1157460.1"/>
    <property type="molecule type" value="Genomic_DNA"/>
</dbReference>
<dbReference type="Proteomes" id="UP001066276">
    <property type="component" value="Chromosome 5"/>
</dbReference>
<evidence type="ECO:0000313" key="3">
    <source>
        <dbReference type="Proteomes" id="UP001066276"/>
    </source>
</evidence>
<evidence type="ECO:0000256" key="1">
    <source>
        <dbReference type="SAM" id="MobiDB-lite"/>
    </source>
</evidence>
<dbReference type="AlphaFoldDB" id="A0AAV7S2H9"/>
<feature type="compositionally biased region" description="Basic and acidic residues" evidence="1">
    <location>
        <begin position="39"/>
        <end position="61"/>
    </location>
</feature>
<comment type="caution">
    <text evidence="2">The sequence shown here is derived from an EMBL/GenBank/DDBJ whole genome shotgun (WGS) entry which is preliminary data.</text>
</comment>